<protein>
    <submittedName>
        <fullName evidence="2">Uncharacterized protein</fullName>
    </submittedName>
</protein>
<keyword evidence="1" id="KW-0812">Transmembrane</keyword>
<gene>
    <name evidence="2" type="ORF">RR42_m1678</name>
</gene>
<evidence type="ECO:0000313" key="2">
    <source>
        <dbReference type="EMBL" id="AJG19075.1"/>
    </source>
</evidence>
<proteinExistence type="predicted"/>
<dbReference type="Proteomes" id="UP000031843">
    <property type="component" value="Chromosome main"/>
</dbReference>
<dbReference type="KEGG" id="cbw:RR42_m1678"/>
<organism evidence="2 3">
    <name type="scientific">Cupriavidus basilensis</name>
    <dbReference type="NCBI Taxonomy" id="68895"/>
    <lineage>
        <taxon>Bacteria</taxon>
        <taxon>Pseudomonadati</taxon>
        <taxon>Pseudomonadota</taxon>
        <taxon>Betaproteobacteria</taxon>
        <taxon>Burkholderiales</taxon>
        <taxon>Burkholderiaceae</taxon>
        <taxon>Cupriavidus</taxon>
    </lineage>
</organism>
<dbReference type="AlphaFoldDB" id="A0A0C4Y7U3"/>
<keyword evidence="3" id="KW-1185">Reference proteome</keyword>
<evidence type="ECO:0000256" key="1">
    <source>
        <dbReference type="SAM" id="Phobius"/>
    </source>
</evidence>
<dbReference type="EMBL" id="CP010536">
    <property type="protein sequence ID" value="AJG19075.1"/>
    <property type="molecule type" value="Genomic_DNA"/>
</dbReference>
<evidence type="ECO:0000313" key="3">
    <source>
        <dbReference type="Proteomes" id="UP000031843"/>
    </source>
</evidence>
<accession>A0A0C4Y7U3</accession>
<feature type="transmembrane region" description="Helical" evidence="1">
    <location>
        <begin position="12"/>
        <end position="35"/>
    </location>
</feature>
<sequence>MPIAVAMIPPPLMLFIPVIGVYLSIAYLVFLFIYFKRT</sequence>
<keyword evidence="1" id="KW-0472">Membrane</keyword>
<name>A0A0C4Y7U3_9BURK</name>
<keyword evidence="1" id="KW-1133">Transmembrane helix</keyword>
<reference evidence="2 3" key="1">
    <citation type="journal article" date="2015" name="Genome Announc.">
        <title>Complete Genome Sequence of Cupriavidus basilensis 4G11, Isolated from the Oak Ridge Field Research Center Site.</title>
        <authorList>
            <person name="Ray J."/>
            <person name="Waters R.J."/>
            <person name="Skerker J.M."/>
            <person name="Kuehl J.V."/>
            <person name="Price M.N."/>
            <person name="Huang J."/>
            <person name="Chakraborty R."/>
            <person name="Arkin A.P."/>
            <person name="Deutschbauer A."/>
        </authorList>
    </citation>
    <scope>NUCLEOTIDE SEQUENCE [LARGE SCALE GENOMIC DNA]</scope>
    <source>
        <strain evidence="2">4G11</strain>
    </source>
</reference>
<dbReference type="STRING" id="68895.RR42_m1678"/>